<dbReference type="AlphaFoldDB" id="A0AAW9CRG9"/>
<sequence>MDGGTRQAREHAATQQRNNVTTRQHGNTATRQHGNEPRQAGMNRQQAGTRPATSTTVGDDPYQGDAT</sequence>
<accession>A0AAW9CRG9</accession>
<reference evidence="2" key="1">
    <citation type="submission" date="2018-08" db="EMBL/GenBank/DDBJ databases">
        <title>Identification of Burkholderia cepacia strains that express a Burkholderia pseudomallei-like capsular polysaccharide.</title>
        <authorList>
            <person name="Burtnick M.N."/>
            <person name="Vongsouvath M."/>
            <person name="Newton P."/>
            <person name="Wuthiekanun V."/>
            <person name="Limmathurotsakul D."/>
            <person name="Brett P.J."/>
            <person name="Chantratita N."/>
            <person name="Dance D.A."/>
        </authorList>
    </citation>
    <scope>NUCLEOTIDE SEQUENCE</scope>
    <source>
        <strain evidence="2">SBXCC001</strain>
    </source>
</reference>
<dbReference type="EMBL" id="QXCT01000001">
    <property type="protein sequence ID" value="MDW9251387.1"/>
    <property type="molecule type" value="Genomic_DNA"/>
</dbReference>
<evidence type="ECO:0000313" key="3">
    <source>
        <dbReference type="Proteomes" id="UP001272137"/>
    </source>
</evidence>
<feature type="region of interest" description="Disordered" evidence="1">
    <location>
        <begin position="1"/>
        <end position="67"/>
    </location>
</feature>
<evidence type="ECO:0000313" key="2">
    <source>
        <dbReference type="EMBL" id="MDW9251387.1"/>
    </source>
</evidence>
<evidence type="ECO:0000256" key="1">
    <source>
        <dbReference type="SAM" id="MobiDB-lite"/>
    </source>
</evidence>
<name>A0AAW9CRG9_BURTH</name>
<comment type="caution">
    <text evidence="2">The sequence shown here is derived from an EMBL/GenBank/DDBJ whole genome shotgun (WGS) entry which is preliminary data.</text>
</comment>
<feature type="compositionally biased region" description="Polar residues" evidence="1">
    <location>
        <begin position="42"/>
        <end position="57"/>
    </location>
</feature>
<organism evidence="2 3">
    <name type="scientific">Burkholderia thailandensis</name>
    <dbReference type="NCBI Taxonomy" id="57975"/>
    <lineage>
        <taxon>Bacteria</taxon>
        <taxon>Pseudomonadati</taxon>
        <taxon>Pseudomonadota</taxon>
        <taxon>Betaproteobacteria</taxon>
        <taxon>Burkholderiales</taxon>
        <taxon>Burkholderiaceae</taxon>
        <taxon>Burkholderia</taxon>
        <taxon>pseudomallei group</taxon>
    </lineage>
</organism>
<dbReference type="Proteomes" id="UP001272137">
    <property type="component" value="Unassembled WGS sequence"/>
</dbReference>
<feature type="compositionally biased region" description="Polar residues" evidence="1">
    <location>
        <begin position="13"/>
        <end position="32"/>
    </location>
</feature>
<gene>
    <name evidence="2" type="ORF">C7S16_4578</name>
</gene>
<protein>
    <submittedName>
        <fullName evidence="2">Uncharacterized protein</fullName>
    </submittedName>
</protein>
<proteinExistence type="predicted"/>